<dbReference type="GO" id="GO:0016787">
    <property type="term" value="F:hydrolase activity"/>
    <property type="evidence" value="ECO:0007669"/>
    <property type="project" value="UniProtKB-KW"/>
</dbReference>
<reference evidence="3" key="1">
    <citation type="submission" date="2020-07" db="EMBL/GenBank/DDBJ databases">
        <title>Description of Mycobacterium gordonae subsp. intergordonae subsp.nov. and Mycobacterium gordonae subsp. gordonae subsp. nov.</title>
        <authorList>
            <person name="Yu X."/>
        </authorList>
    </citation>
    <scope>NUCLEOTIDE SEQUENCE [LARGE SCALE GENOMIC DNA]</scope>
    <source>
        <strain evidence="3">24</strain>
    </source>
</reference>
<dbReference type="Gene3D" id="3.40.50.1820">
    <property type="entry name" value="alpha/beta hydrolase"/>
    <property type="match status" value="1"/>
</dbReference>
<dbReference type="GO" id="GO:0016020">
    <property type="term" value="C:membrane"/>
    <property type="evidence" value="ECO:0007669"/>
    <property type="project" value="TreeGrafter"/>
</dbReference>
<dbReference type="AlphaFoldDB" id="A0A7D6I5G1"/>
<evidence type="ECO:0000259" key="1">
    <source>
        <dbReference type="Pfam" id="PF12697"/>
    </source>
</evidence>
<feature type="domain" description="AB hydrolase-1" evidence="1">
    <location>
        <begin position="8"/>
        <end position="248"/>
    </location>
</feature>
<dbReference type="EMBL" id="CP059165">
    <property type="protein sequence ID" value="QLL06236.1"/>
    <property type="molecule type" value="Genomic_DNA"/>
</dbReference>
<evidence type="ECO:0000313" key="2">
    <source>
        <dbReference type="EMBL" id="QLL06236.1"/>
    </source>
</evidence>
<reference evidence="2 3" key="2">
    <citation type="submission" date="2020-07" db="EMBL/GenBank/DDBJ databases">
        <authorList>
            <person name="Yu X."/>
        </authorList>
    </citation>
    <scope>NUCLEOTIDE SEQUENCE [LARGE SCALE GENOMIC DNA]</scope>
    <source>
        <strain evidence="3">24</strain>
    </source>
</reference>
<dbReference type="Pfam" id="PF12697">
    <property type="entry name" value="Abhydrolase_6"/>
    <property type="match status" value="1"/>
</dbReference>
<name>A0A7D6I5G1_9MYCO</name>
<dbReference type="KEGG" id="mgor:H0P51_21085"/>
<dbReference type="PANTHER" id="PTHR43798">
    <property type="entry name" value="MONOACYLGLYCEROL LIPASE"/>
    <property type="match status" value="1"/>
</dbReference>
<reference evidence="3" key="3">
    <citation type="submission" date="2023-07" db="EMBL/GenBank/DDBJ databases">
        <title>Description of Mycobacterium gordonae subsp. intergordonae subsp.nov. and Mycobacterium gordonae subsp. gordonae subsp. nov.</title>
        <authorList>
            <person name="Huang H."/>
        </authorList>
    </citation>
    <scope>NUCLEOTIDE SEQUENCE [LARGE SCALE GENOMIC DNA]</scope>
    <source>
        <strain evidence="3">24</strain>
    </source>
</reference>
<organism evidence="2 3">
    <name type="scientific">Mycobacterium vicinigordonae</name>
    <dbReference type="NCBI Taxonomy" id="1719132"/>
    <lineage>
        <taxon>Bacteria</taxon>
        <taxon>Bacillati</taxon>
        <taxon>Actinomycetota</taxon>
        <taxon>Actinomycetes</taxon>
        <taxon>Mycobacteriales</taxon>
        <taxon>Mycobacteriaceae</taxon>
        <taxon>Mycobacterium</taxon>
    </lineage>
</organism>
<protein>
    <submittedName>
        <fullName evidence="2">Alpha/beta hydrolase</fullName>
    </submittedName>
</protein>
<gene>
    <name evidence="2" type="ORF">H0P51_21085</name>
</gene>
<dbReference type="InterPro" id="IPR000073">
    <property type="entry name" value="AB_hydrolase_1"/>
</dbReference>
<dbReference type="PANTHER" id="PTHR43798:SF33">
    <property type="entry name" value="HYDROLASE, PUTATIVE (AFU_ORTHOLOGUE AFUA_2G14860)-RELATED"/>
    <property type="match status" value="1"/>
</dbReference>
<dbReference type="RefSeq" id="WP_180914818.1">
    <property type="nucleotide sequence ID" value="NZ_CP059165.1"/>
</dbReference>
<keyword evidence="3" id="KW-1185">Reference proteome</keyword>
<keyword evidence="2" id="KW-0378">Hydrolase</keyword>
<proteinExistence type="predicted"/>
<accession>A0A7D6I5G1</accession>
<sequence>MTTEKPVLVLWHPATSSGRIWQNLVPLLSDYHEVHTPTLLGHRGGPAVQRRPATFTDIVDAAEEYLDNHGLDRAHLAGNSGGATVAIELARRGRATTVCALSPGGLWADNTSSAARRVNNQIQWGIKVLRILNPVAPLLLKSAAGRRAVLRNFVCHGERLSPSHALEYYFTDPIGCTIMSDLAASTEVAPPPETLPCPITLAWSEVDRMVPAEPYGRMARDLLPGASWMVLPSVGHNPMIDDPDLVARTILAVTGAVV</sequence>
<dbReference type="Proteomes" id="UP000510682">
    <property type="component" value="Chromosome"/>
</dbReference>
<dbReference type="InterPro" id="IPR029058">
    <property type="entry name" value="AB_hydrolase_fold"/>
</dbReference>
<dbReference type="InterPro" id="IPR050266">
    <property type="entry name" value="AB_hydrolase_sf"/>
</dbReference>
<evidence type="ECO:0000313" key="3">
    <source>
        <dbReference type="Proteomes" id="UP000510682"/>
    </source>
</evidence>
<dbReference type="SUPFAM" id="SSF53474">
    <property type="entry name" value="alpha/beta-Hydrolases"/>
    <property type="match status" value="1"/>
</dbReference>